<feature type="DNA-binding region" description="OmpR/PhoB-type" evidence="3">
    <location>
        <begin position="127"/>
        <end position="226"/>
    </location>
</feature>
<protein>
    <submittedName>
        <fullName evidence="6">Response regulator</fullName>
    </submittedName>
</protein>
<dbReference type="PANTHER" id="PTHR48111">
    <property type="entry name" value="REGULATOR OF RPOS"/>
    <property type="match status" value="1"/>
</dbReference>
<evidence type="ECO:0000313" key="6">
    <source>
        <dbReference type="EMBL" id="KAA8999201.1"/>
    </source>
</evidence>
<feature type="domain" description="Response regulatory" evidence="4">
    <location>
        <begin position="3"/>
        <end position="116"/>
    </location>
</feature>
<dbReference type="Proteomes" id="UP000326367">
    <property type="component" value="Unassembled WGS sequence"/>
</dbReference>
<feature type="modified residue" description="4-aspartylphosphate" evidence="2">
    <location>
        <position position="52"/>
    </location>
</feature>
<dbReference type="InterPro" id="IPR001789">
    <property type="entry name" value="Sig_transdc_resp-reg_receiver"/>
</dbReference>
<dbReference type="SMART" id="SM00448">
    <property type="entry name" value="REC"/>
    <property type="match status" value="1"/>
</dbReference>
<dbReference type="Pfam" id="PF00486">
    <property type="entry name" value="Trans_reg_C"/>
    <property type="match status" value="1"/>
</dbReference>
<evidence type="ECO:0000256" key="2">
    <source>
        <dbReference type="PROSITE-ProRule" id="PRU00169"/>
    </source>
</evidence>
<evidence type="ECO:0000259" key="5">
    <source>
        <dbReference type="PROSITE" id="PS51755"/>
    </source>
</evidence>
<feature type="domain" description="OmpR/PhoB-type" evidence="5">
    <location>
        <begin position="127"/>
        <end position="226"/>
    </location>
</feature>
<dbReference type="SMART" id="SM00862">
    <property type="entry name" value="Trans_reg_C"/>
    <property type="match status" value="1"/>
</dbReference>
<reference evidence="6 7" key="1">
    <citation type="journal article" date="2020" name="Antonie Van Leeuwenhoek">
        <title>Stenotrophomonas cyclobalanopsidis sp. nov., isolated from the leaf spot disease of Cyclobalanopsis patelliformis.</title>
        <authorList>
            <person name="Bian D.R."/>
            <person name="Xue H."/>
            <person name="Piao C.G."/>
            <person name="Li Y."/>
        </authorList>
    </citation>
    <scope>NUCLEOTIDE SEQUENCE [LARGE SCALE GENOMIC DNA]</scope>
    <source>
        <strain evidence="6 7">TPQG1-4</strain>
    </source>
</reference>
<evidence type="ECO:0000256" key="1">
    <source>
        <dbReference type="ARBA" id="ARBA00023125"/>
    </source>
</evidence>
<organism evidence="6 7">
    <name type="scientific">Stenotrophomonas cyclobalanopsidis</name>
    <dbReference type="NCBI Taxonomy" id="2771362"/>
    <lineage>
        <taxon>Bacteria</taxon>
        <taxon>Pseudomonadati</taxon>
        <taxon>Pseudomonadota</taxon>
        <taxon>Gammaproteobacteria</taxon>
        <taxon>Lysobacterales</taxon>
        <taxon>Lysobacteraceae</taxon>
        <taxon>Stenotrophomonas</taxon>
    </lineage>
</organism>
<dbReference type="InterPro" id="IPR011006">
    <property type="entry name" value="CheY-like_superfamily"/>
</dbReference>
<accession>A0ABQ6T1F0</accession>
<keyword evidence="7" id="KW-1185">Reference proteome</keyword>
<keyword evidence="2" id="KW-0597">Phosphoprotein</keyword>
<dbReference type="InterPro" id="IPR001867">
    <property type="entry name" value="OmpR/PhoB-type_DNA-bd"/>
</dbReference>
<dbReference type="PANTHER" id="PTHR48111:SF47">
    <property type="entry name" value="TRANSCRIPTIONAL REGULATORY PROTEIN RSTA"/>
    <property type="match status" value="1"/>
</dbReference>
<dbReference type="Gene3D" id="1.10.10.10">
    <property type="entry name" value="Winged helix-like DNA-binding domain superfamily/Winged helix DNA-binding domain"/>
    <property type="match status" value="1"/>
</dbReference>
<dbReference type="Pfam" id="PF00072">
    <property type="entry name" value="Response_reg"/>
    <property type="match status" value="1"/>
</dbReference>
<comment type="caution">
    <text evidence="6">The sequence shown here is derived from an EMBL/GenBank/DDBJ whole genome shotgun (WGS) entry which is preliminary data.</text>
</comment>
<keyword evidence="1 3" id="KW-0238">DNA-binding</keyword>
<evidence type="ECO:0000313" key="7">
    <source>
        <dbReference type="Proteomes" id="UP000326367"/>
    </source>
</evidence>
<sequence length="230" mass="25539">MHRLLLVEDDDRLAGLITRYLQRHAFHVTRVATGQDAIQHVASETPQIILLDLGLPDMDGLDTCRALRRAYAGLLCIFSARADDIHQVVGLELGADDYFTKPIEPAVLVARLRAHLRRTHVGGEADHAPLVFGQLSIDPGSRTVQLDNAPVALTTAEFDLLLILARNAGRILHRDALFQGLRGIGFDGMDRSIDARVSRLRRKLGDLDTEPLRIRTVRGRGYLFNASGWQ</sequence>
<gene>
    <name evidence="6" type="ORF">FJU31_09400</name>
</gene>
<evidence type="ECO:0000256" key="3">
    <source>
        <dbReference type="PROSITE-ProRule" id="PRU01091"/>
    </source>
</evidence>
<dbReference type="EMBL" id="VYKI01000009">
    <property type="protein sequence ID" value="KAA8999201.1"/>
    <property type="molecule type" value="Genomic_DNA"/>
</dbReference>
<evidence type="ECO:0000259" key="4">
    <source>
        <dbReference type="PROSITE" id="PS50110"/>
    </source>
</evidence>
<dbReference type="PROSITE" id="PS51755">
    <property type="entry name" value="OMPR_PHOB"/>
    <property type="match status" value="1"/>
</dbReference>
<dbReference type="CDD" id="cd00383">
    <property type="entry name" value="trans_reg_C"/>
    <property type="match status" value="1"/>
</dbReference>
<name>A0ABQ6T1F0_9GAMM</name>
<dbReference type="InterPro" id="IPR036388">
    <property type="entry name" value="WH-like_DNA-bd_sf"/>
</dbReference>
<dbReference type="PROSITE" id="PS50110">
    <property type="entry name" value="RESPONSE_REGULATORY"/>
    <property type="match status" value="1"/>
</dbReference>
<dbReference type="SUPFAM" id="SSF52172">
    <property type="entry name" value="CheY-like"/>
    <property type="match status" value="1"/>
</dbReference>
<proteinExistence type="predicted"/>
<dbReference type="RefSeq" id="WP_150454532.1">
    <property type="nucleotide sequence ID" value="NZ_VYKI01000009.1"/>
</dbReference>
<dbReference type="InterPro" id="IPR039420">
    <property type="entry name" value="WalR-like"/>
</dbReference>
<dbReference type="Gene3D" id="6.10.250.690">
    <property type="match status" value="1"/>
</dbReference>
<dbReference type="Gene3D" id="3.40.50.2300">
    <property type="match status" value="1"/>
</dbReference>